<feature type="compositionally biased region" description="Basic and acidic residues" evidence="2">
    <location>
        <begin position="426"/>
        <end position="440"/>
    </location>
</feature>
<feature type="compositionally biased region" description="Basic and acidic residues" evidence="2">
    <location>
        <begin position="511"/>
        <end position="528"/>
    </location>
</feature>
<dbReference type="Proteomes" id="UP001158576">
    <property type="component" value="Chromosome PAR"/>
</dbReference>
<dbReference type="EMBL" id="OU015568">
    <property type="protein sequence ID" value="CAG5085558.1"/>
    <property type="molecule type" value="Genomic_DNA"/>
</dbReference>
<gene>
    <name evidence="5" type="ORF">OKIOD_LOCUS2483</name>
</gene>
<keyword evidence="6" id="KW-1185">Reference proteome</keyword>
<evidence type="ECO:0000259" key="4">
    <source>
        <dbReference type="PROSITE" id="PS50238"/>
    </source>
</evidence>
<feature type="compositionally biased region" description="Low complexity" evidence="2">
    <location>
        <begin position="109"/>
        <end position="122"/>
    </location>
</feature>
<accession>A0ABN7RT31</accession>
<dbReference type="PROSITE" id="PS50003">
    <property type="entry name" value="PH_DOMAIN"/>
    <property type="match status" value="1"/>
</dbReference>
<dbReference type="InterPro" id="IPR011993">
    <property type="entry name" value="PH-like_dom_sf"/>
</dbReference>
<feature type="compositionally biased region" description="Polar residues" evidence="2">
    <location>
        <begin position="460"/>
        <end position="474"/>
    </location>
</feature>
<feature type="compositionally biased region" description="Polar residues" evidence="2">
    <location>
        <begin position="123"/>
        <end position="173"/>
    </location>
</feature>
<dbReference type="InterPro" id="IPR001849">
    <property type="entry name" value="PH_domain"/>
</dbReference>
<keyword evidence="1" id="KW-0343">GTPase activation</keyword>
<feature type="compositionally biased region" description="Polar residues" evidence="2">
    <location>
        <begin position="191"/>
        <end position="203"/>
    </location>
</feature>
<feature type="region of interest" description="Disordered" evidence="2">
    <location>
        <begin position="109"/>
        <end position="314"/>
    </location>
</feature>
<feature type="region of interest" description="Disordered" evidence="2">
    <location>
        <begin position="1085"/>
        <end position="1110"/>
    </location>
</feature>
<evidence type="ECO:0000313" key="6">
    <source>
        <dbReference type="Proteomes" id="UP001158576"/>
    </source>
</evidence>
<feature type="region of interest" description="Disordered" evidence="2">
    <location>
        <begin position="410"/>
        <end position="528"/>
    </location>
</feature>
<feature type="compositionally biased region" description="Basic and acidic residues" evidence="2">
    <location>
        <begin position="1152"/>
        <end position="1162"/>
    </location>
</feature>
<evidence type="ECO:0000256" key="2">
    <source>
        <dbReference type="SAM" id="MobiDB-lite"/>
    </source>
</evidence>
<reference evidence="5 6" key="1">
    <citation type="submission" date="2021-04" db="EMBL/GenBank/DDBJ databases">
        <authorList>
            <person name="Bliznina A."/>
        </authorList>
    </citation>
    <scope>NUCLEOTIDE SEQUENCE [LARGE SCALE GENOMIC DNA]</scope>
</reference>
<feature type="domain" description="PH" evidence="3">
    <location>
        <begin position="717"/>
        <end position="831"/>
    </location>
</feature>
<sequence length="1252" mass="139749">MNDNSVDPVRPQTGSSIGQKFKGIDRELTQCQRRRIVDRIKDLNQSTAEGSFSLAPRSSSHDSIHTLLRRQESTENIIKDIPREIKCAQSDRSDVAEIEELTRELQTQAALKQTSQTSQTTQNREQNANLSLSSQLTPRSTPRSQATFSTGLRQNGYLNSSFRRSTARSQSFRSRPFSAGNKDPLRATADSIFTRQRPSNVTGSPGVLGLTKSTKLLQQYQGPSRKSTVGSGTTSGSTTSSTTSSVIMTPRGEVTDGSTGARPVTTDPETRQTKARKLPNRSQSFRTAEDNQSRQVKSTRETSIISGSTTRSQSYQTLAENQQFRSDEIQQKCSTCQPGTSAVPTRAVLRSPKSSSSQGARRAQRPTGFIHGSDPSISIGTSDEEDAGIRLNGSTFNGFRYHADELQKSTASSATSAGILSGEEPPPYHEVVRQRKEYSESKMISSSAHTPRARRHVSPDSINASKIATPSRLNLRSRPQVRPQAPAPAAGVHQITNIDSDNSSRTSNKSSARDTKLAQQSKSKESLEVKTSEIPFIDGNLVNQFDAVRIRNNSSQRHLMREQRNSYITAVNNSKPDYRNEFKFSLESIGDAVSESNTGEIAIPLGRAGSMDSVLTTTKLSTHDGIGEAPPSRAHSVDRVNTSGAHYPRKSYVEATGVPSKRIRGRPRSTGKKDEVNGLKRRPSLNKQMRKKFENVFGSKPKQQNNLDLLTRIREIPETISGEVFNIKRKSWQAAFVMIHAGYLYVWKCPEMFRNTRHMVCQTNDQFASTVDMSALLVDVFLGGCLCDVSYGTKRHHVFKISIDERNELLIEASTNAEMNEWVQKIRELAQKFQKPEDLEEMIKKKLDSDPKYKRAPNTRLSMGPRSPSQHKKRNRKTFGVPLADCPMDDDLPLVVTTCCRIIESQIETDCHGIYRTAANERIKNEVEEEMNKCMDNIHHCEALKDVKIAASVLKSFFRQLPDPLFTDSRFYAFVDAVPDDTSQNIDEESLQRIRSLLITLPQYHYNTAKYFITHLKKVADNQKFTEMDCHNLSVVITPTLLRRKTDPNDYKKPPLVNDEARTLKKQYRLMNVIIDKSNWLFSSSTTAPPPVSPTQRSPRKDPHKSDLTELFSNLPNMSASAAYSISDSGSESGSSKTKKKGPSWLNNFRRNSKENVNKEDSLSENFVSSPKKIKAIPDQVHKSRKERLEVKTRSSAQKNAKGTKSPRKNEIKSQVPASPAKEVKIKRRHTVNSPGSSSGARVPHAADEFTC</sequence>
<feature type="compositionally biased region" description="Low complexity" evidence="2">
    <location>
        <begin position="1124"/>
        <end position="1136"/>
    </location>
</feature>
<dbReference type="InterPro" id="IPR008936">
    <property type="entry name" value="Rho_GTPase_activation_prot"/>
</dbReference>
<dbReference type="SMART" id="SM00324">
    <property type="entry name" value="RhoGAP"/>
    <property type="match status" value="1"/>
</dbReference>
<feature type="compositionally biased region" description="Polar residues" evidence="2">
    <location>
        <begin position="1194"/>
        <end position="1203"/>
    </location>
</feature>
<dbReference type="Pfam" id="PF00169">
    <property type="entry name" value="PH"/>
    <property type="match status" value="1"/>
</dbReference>
<dbReference type="PANTHER" id="PTHR23175">
    <property type="entry name" value="PDZ DOMAIN-CONTAINING PROTEIN"/>
    <property type="match status" value="1"/>
</dbReference>
<feature type="compositionally biased region" description="Low complexity" evidence="2">
    <location>
        <begin position="478"/>
        <end position="490"/>
    </location>
</feature>
<dbReference type="SUPFAM" id="SSF50729">
    <property type="entry name" value="PH domain-like"/>
    <property type="match status" value="1"/>
</dbReference>
<feature type="compositionally biased region" description="Polar residues" evidence="2">
    <location>
        <begin position="211"/>
        <end position="226"/>
    </location>
</feature>
<feature type="compositionally biased region" description="Low complexity" evidence="2">
    <location>
        <begin position="227"/>
        <end position="246"/>
    </location>
</feature>
<feature type="region of interest" description="Disordered" evidence="2">
    <location>
        <begin position="846"/>
        <end position="875"/>
    </location>
</feature>
<organism evidence="5 6">
    <name type="scientific">Oikopleura dioica</name>
    <name type="common">Tunicate</name>
    <dbReference type="NCBI Taxonomy" id="34765"/>
    <lineage>
        <taxon>Eukaryota</taxon>
        <taxon>Metazoa</taxon>
        <taxon>Chordata</taxon>
        <taxon>Tunicata</taxon>
        <taxon>Appendicularia</taxon>
        <taxon>Copelata</taxon>
        <taxon>Oikopleuridae</taxon>
        <taxon>Oikopleura</taxon>
    </lineage>
</organism>
<feature type="domain" description="Rho-GAP" evidence="4">
    <location>
        <begin position="881"/>
        <end position="1082"/>
    </location>
</feature>
<dbReference type="Gene3D" id="2.30.29.30">
    <property type="entry name" value="Pleckstrin-homology domain (PH domain)/Phosphotyrosine-binding domain (PTB)"/>
    <property type="match status" value="1"/>
</dbReference>
<protein>
    <submittedName>
        <fullName evidence="5">Oidioi.mRNA.OKI2018_I69.PAR.g10925.t2.cds</fullName>
    </submittedName>
</protein>
<feature type="region of interest" description="Disordered" evidence="2">
    <location>
        <begin position="1124"/>
        <end position="1252"/>
    </location>
</feature>
<feature type="compositionally biased region" description="Basic and acidic residues" evidence="2">
    <location>
        <begin position="1099"/>
        <end position="1108"/>
    </location>
</feature>
<dbReference type="Gene3D" id="1.10.555.10">
    <property type="entry name" value="Rho GTPase activation protein"/>
    <property type="match status" value="1"/>
</dbReference>
<name>A0ABN7RT31_OIKDI</name>
<dbReference type="PANTHER" id="PTHR23175:SF23">
    <property type="entry name" value="PDZ DOMAIN-CONTAINING PROTEIN"/>
    <property type="match status" value="1"/>
</dbReference>
<dbReference type="SUPFAM" id="SSF48350">
    <property type="entry name" value="GTPase activation domain, GAP"/>
    <property type="match status" value="1"/>
</dbReference>
<feature type="compositionally biased region" description="Low complexity" evidence="2">
    <location>
        <begin position="499"/>
        <end position="510"/>
    </location>
</feature>
<dbReference type="InterPro" id="IPR000198">
    <property type="entry name" value="RhoGAP_dom"/>
</dbReference>
<evidence type="ECO:0000256" key="1">
    <source>
        <dbReference type="ARBA" id="ARBA00022468"/>
    </source>
</evidence>
<dbReference type="Pfam" id="PF00620">
    <property type="entry name" value="RhoGAP"/>
    <property type="match status" value="1"/>
</dbReference>
<dbReference type="SMART" id="SM00233">
    <property type="entry name" value="PH"/>
    <property type="match status" value="1"/>
</dbReference>
<proteinExistence type="predicted"/>
<dbReference type="PROSITE" id="PS50238">
    <property type="entry name" value="RHOGAP"/>
    <property type="match status" value="1"/>
</dbReference>
<evidence type="ECO:0000259" key="3">
    <source>
        <dbReference type="PROSITE" id="PS50003"/>
    </source>
</evidence>
<evidence type="ECO:0000313" key="5">
    <source>
        <dbReference type="EMBL" id="CAG5085558.1"/>
    </source>
</evidence>
<feature type="compositionally biased region" description="Polar residues" evidence="2">
    <location>
        <begin position="293"/>
        <end position="314"/>
    </location>
</feature>
<feature type="region of interest" description="Disordered" evidence="2">
    <location>
        <begin position="335"/>
        <end position="384"/>
    </location>
</feature>